<protein>
    <recommendedName>
        <fullName evidence="2">Response regulatory domain-containing protein</fullName>
    </recommendedName>
</protein>
<dbReference type="InterPro" id="IPR050595">
    <property type="entry name" value="Bact_response_regulator"/>
</dbReference>
<dbReference type="Pfam" id="PF00072">
    <property type="entry name" value="Response_reg"/>
    <property type="match status" value="1"/>
</dbReference>
<evidence type="ECO:0000259" key="2">
    <source>
        <dbReference type="PROSITE" id="PS50110"/>
    </source>
</evidence>
<comment type="caution">
    <text evidence="3">The sequence shown here is derived from an EMBL/GenBank/DDBJ whole genome shotgun (WGS) entry which is preliminary data.</text>
</comment>
<reference evidence="3" key="1">
    <citation type="journal article" date="2015" name="Nature">
        <title>Complex archaea that bridge the gap between prokaryotes and eukaryotes.</title>
        <authorList>
            <person name="Spang A."/>
            <person name="Saw J.H."/>
            <person name="Jorgensen S.L."/>
            <person name="Zaremba-Niedzwiedzka K."/>
            <person name="Martijn J."/>
            <person name="Lind A.E."/>
            <person name="van Eijk R."/>
            <person name="Schleper C."/>
            <person name="Guy L."/>
            <person name="Ettema T.J."/>
        </authorList>
    </citation>
    <scope>NUCLEOTIDE SEQUENCE</scope>
</reference>
<organism evidence="3">
    <name type="scientific">marine sediment metagenome</name>
    <dbReference type="NCBI Taxonomy" id="412755"/>
    <lineage>
        <taxon>unclassified sequences</taxon>
        <taxon>metagenomes</taxon>
        <taxon>ecological metagenomes</taxon>
    </lineage>
</organism>
<proteinExistence type="predicted"/>
<dbReference type="SMART" id="SM00448">
    <property type="entry name" value="REC"/>
    <property type="match status" value="1"/>
</dbReference>
<dbReference type="PANTHER" id="PTHR44591:SF3">
    <property type="entry name" value="RESPONSE REGULATORY DOMAIN-CONTAINING PROTEIN"/>
    <property type="match status" value="1"/>
</dbReference>
<dbReference type="GO" id="GO:0000160">
    <property type="term" value="P:phosphorelay signal transduction system"/>
    <property type="evidence" value="ECO:0007669"/>
    <property type="project" value="InterPro"/>
</dbReference>
<feature type="domain" description="Response regulatory" evidence="2">
    <location>
        <begin position="27"/>
        <end position="145"/>
    </location>
</feature>
<dbReference type="SUPFAM" id="SSF52172">
    <property type="entry name" value="CheY-like"/>
    <property type="match status" value="1"/>
</dbReference>
<dbReference type="PANTHER" id="PTHR44591">
    <property type="entry name" value="STRESS RESPONSE REGULATOR PROTEIN 1"/>
    <property type="match status" value="1"/>
</dbReference>
<evidence type="ECO:0000256" key="1">
    <source>
        <dbReference type="ARBA" id="ARBA00022553"/>
    </source>
</evidence>
<dbReference type="AlphaFoldDB" id="A0A0F9G8P9"/>
<name>A0A0F9G8P9_9ZZZZ</name>
<evidence type="ECO:0000313" key="3">
    <source>
        <dbReference type="EMBL" id="KKL65895.1"/>
    </source>
</evidence>
<accession>A0A0F9G8P9</accession>
<dbReference type="EMBL" id="LAZR01027384">
    <property type="protein sequence ID" value="KKL65895.1"/>
    <property type="molecule type" value="Genomic_DNA"/>
</dbReference>
<dbReference type="PROSITE" id="PS50110">
    <property type="entry name" value="RESPONSE_REGULATORY"/>
    <property type="match status" value="1"/>
</dbReference>
<sequence>MTAKDLVVFLKDHKMPIPPQLEDRPVRIVVVDDEPAITEMIARAILAKHPEYEVHQAHDGFRAGSMVATLRPDAVILDLRMPGMDGFEVCRMIKAQDNTRQATVIAVTAYQSEESDRRIRECGAKTCLAKPLDLAELVGEVDAAVQVSKES</sequence>
<gene>
    <name evidence="3" type="ORF">LCGC14_2150410</name>
</gene>
<dbReference type="Gene3D" id="3.40.50.2300">
    <property type="match status" value="1"/>
</dbReference>
<dbReference type="InterPro" id="IPR011006">
    <property type="entry name" value="CheY-like_superfamily"/>
</dbReference>
<keyword evidence="1" id="KW-0597">Phosphoprotein</keyword>
<dbReference type="InterPro" id="IPR001789">
    <property type="entry name" value="Sig_transdc_resp-reg_receiver"/>
</dbReference>